<dbReference type="PATRIC" id="fig|216946.3.peg.706"/>
<reference evidence="6 7" key="1">
    <citation type="journal article" date="2015" name="Genome Announc.">
        <title>Complete Genome Sequence of Spiroplasma turonicum Strain Tab4cT, a Parasite of a Horse Fly, Haematopota sp. (Diptera: Tabanidae).</title>
        <authorList>
            <person name="Davis R.E."/>
            <person name="Shao J."/>
            <person name="Zhao Y."/>
            <person name="Gasparich G.E."/>
            <person name="Gaynor B.J."/>
            <person name="Donofrio N."/>
        </authorList>
    </citation>
    <scope>NUCLEOTIDE SEQUENCE [LARGE SCALE GENOMIC DNA]</scope>
    <source>
        <strain evidence="6 7">Tab4c</strain>
    </source>
</reference>
<accession>A0A0K1P6L6</accession>
<dbReference type="EMBL" id="CP012328">
    <property type="protein sequence ID" value="AKU79925.1"/>
    <property type="molecule type" value="Genomic_DNA"/>
</dbReference>
<dbReference type="SUPFAM" id="SSF52540">
    <property type="entry name" value="P-loop containing nucleoside triphosphate hydrolases"/>
    <property type="match status" value="1"/>
</dbReference>
<keyword evidence="4 6" id="KW-0067">ATP-binding</keyword>
<dbReference type="CDD" id="cd03230">
    <property type="entry name" value="ABC_DR_subfamily_A"/>
    <property type="match status" value="1"/>
</dbReference>
<gene>
    <name evidence="6" type="ORF">STURON_00679</name>
</gene>
<sequence length="235" mass="26802">MIKIEKVNKFYGKKHVLKDVDLVIKDNSSVAFIGSNGSGKTTLVEIIAELLKPTSGTVKYIDDATNNVIKKRVGMQFQDGSWPPGTKILDLVKFYKNKAFLKTDEFNDLVASFSLEKFINKTIDSLSGGERQRANCFLSIINKPEVLILDELITGLDLEMQIKLVNYFKNYKNKNNLSLLVVSHIPEEVEELCDRVIILKDGVVFEDKKMSQILKEHGSLRKRLIKYYNIEIINK</sequence>
<feature type="domain" description="ABC transporter" evidence="5">
    <location>
        <begin position="2"/>
        <end position="226"/>
    </location>
</feature>
<dbReference type="OrthoDB" id="388394at2"/>
<evidence type="ECO:0000256" key="3">
    <source>
        <dbReference type="ARBA" id="ARBA00022741"/>
    </source>
</evidence>
<dbReference type="PROSITE" id="PS50893">
    <property type="entry name" value="ABC_TRANSPORTER_2"/>
    <property type="match status" value="1"/>
</dbReference>
<protein>
    <submittedName>
        <fullName evidence="6">ABC-type transport system ATP-binding protein</fullName>
    </submittedName>
</protein>
<dbReference type="Gene3D" id="3.40.50.300">
    <property type="entry name" value="P-loop containing nucleotide triphosphate hydrolases"/>
    <property type="match status" value="1"/>
</dbReference>
<keyword evidence="3" id="KW-0547">Nucleotide-binding</keyword>
<evidence type="ECO:0000259" key="5">
    <source>
        <dbReference type="PROSITE" id="PS50893"/>
    </source>
</evidence>
<dbReference type="KEGG" id="stur:STURON_00679"/>
<evidence type="ECO:0000256" key="2">
    <source>
        <dbReference type="ARBA" id="ARBA00022448"/>
    </source>
</evidence>
<dbReference type="InterPro" id="IPR050763">
    <property type="entry name" value="ABC_transporter_ATP-binding"/>
</dbReference>
<evidence type="ECO:0000313" key="7">
    <source>
        <dbReference type="Proteomes" id="UP000067243"/>
    </source>
</evidence>
<dbReference type="PANTHER" id="PTHR42711">
    <property type="entry name" value="ABC TRANSPORTER ATP-BINDING PROTEIN"/>
    <property type="match status" value="1"/>
</dbReference>
<dbReference type="AlphaFoldDB" id="A0A0K1P6L6"/>
<evidence type="ECO:0000313" key="6">
    <source>
        <dbReference type="EMBL" id="AKU79925.1"/>
    </source>
</evidence>
<keyword evidence="7" id="KW-1185">Reference proteome</keyword>
<dbReference type="RefSeq" id="WP_075048508.1">
    <property type="nucleotide sequence ID" value="NZ_CP012328.1"/>
</dbReference>
<dbReference type="Proteomes" id="UP000067243">
    <property type="component" value="Chromosome"/>
</dbReference>
<name>A0A0K1P6L6_9MOLU</name>
<dbReference type="GO" id="GO:0016887">
    <property type="term" value="F:ATP hydrolysis activity"/>
    <property type="evidence" value="ECO:0007669"/>
    <property type="project" value="InterPro"/>
</dbReference>
<evidence type="ECO:0000256" key="4">
    <source>
        <dbReference type="ARBA" id="ARBA00022840"/>
    </source>
</evidence>
<dbReference type="InterPro" id="IPR003593">
    <property type="entry name" value="AAA+_ATPase"/>
</dbReference>
<dbReference type="GO" id="GO:0005524">
    <property type="term" value="F:ATP binding"/>
    <property type="evidence" value="ECO:0007669"/>
    <property type="project" value="UniProtKB-KW"/>
</dbReference>
<dbReference type="SMART" id="SM00382">
    <property type="entry name" value="AAA"/>
    <property type="match status" value="1"/>
</dbReference>
<proteinExistence type="inferred from homology"/>
<dbReference type="PANTHER" id="PTHR42711:SF5">
    <property type="entry name" value="ABC TRANSPORTER ATP-BINDING PROTEIN NATA"/>
    <property type="match status" value="1"/>
</dbReference>
<dbReference type="STRING" id="216946.STURO_v1c06800"/>
<dbReference type="Pfam" id="PF00005">
    <property type="entry name" value="ABC_tran"/>
    <property type="match status" value="1"/>
</dbReference>
<dbReference type="InterPro" id="IPR027417">
    <property type="entry name" value="P-loop_NTPase"/>
</dbReference>
<keyword evidence="2" id="KW-0813">Transport</keyword>
<comment type="similarity">
    <text evidence="1">Belongs to the ABC transporter superfamily.</text>
</comment>
<dbReference type="InterPro" id="IPR003439">
    <property type="entry name" value="ABC_transporter-like_ATP-bd"/>
</dbReference>
<organism evidence="6 7">
    <name type="scientific">Spiroplasma turonicum</name>
    <dbReference type="NCBI Taxonomy" id="216946"/>
    <lineage>
        <taxon>Bacteria</taxon>
        <taxon>Bacillati</taxon>
        <taxon>Mycoplasmatota</taxon>
        <taxon>Mollicutes</taxon>
        <taxon>Entomoplasmatales</taxon>
        <taxon>Spiroplasmataceae</taxon>
        <taxon>Spiroplasma</taxon>
    </lineage>
</organism>
<evidence type="ECO:0000256" key="1">
    <source>
        <dbReference type="ARBA" id="ARBA00005417"/>
    </source>
</evidence>